<protein>
    <recommendedName>
        <fullName evidence="5">ABC transporter substrate-binding protein</fullName>
    </recommendedName>
</protein>
<reference evidence="3" key="1">
    <citation type="submission" date="2022-02" db="EMBL/GenBank/DDBJ databases">
        <title>Paenibacillus sp. MBLB1832 Whole Genome Shotgun Sequencing.</title>
        <authorList>
            <person name="Hwang C.Y."/>
            <person name="Cho E.-S."/>
            <person name="Seo M.-J."/>
        </authorList>
    </citation>
    <scope>NUCLEOTIDE SEQUENCE</scope>
    <source>
        <strain evidence="3">MBLB1832</strain>
    </source>
</reference>
<feature type="signal peptide" evidence="2">
    <location>
        <begin position="1"/>
        <end position="23"/>
    </location>
</feature>
<dbReference type="KEGG" id="proo:MJB10_12215"/>
<evidence type="ECO:0000313" key="3">
    <source>
        <dbReference type="EMBL" id="WNR46816.1"/>
    </source>
</evidence>
<keyword evidence="4" id="KW-1185">Reference proteome</keyword>
<feature type="region of interest" description="Disordered" evidence="1">
    <location>
        <begin position="29"/>
        <end position="53"/>
    </location>
</feature>
<feature type="chain" id="PRO_5041634125" description="ABC transporter substrate-binding protein" evidence="2">
    <location>
        <begin position="24"/>
        <end position="566"/>
    </location>
</feature>
<name>A0AA96LT55_9BACL</name>
<dbReference type="RefSeq" id="WP_314805207.1">
    <property type="nucleotide sequence ID" value="NZ_CP130319.1"/>
</dbReference>
<keyword evidence="2" id="KW-0732">Signal</keyword>
<dbReference type="AlphaFoldDB" id="A0AA96LT55"/>
<evidence type="ECO:0000256" key="2">
    <source>
        <dbReference type="SAM" id="SignalP"/>
    </source>
</evidence>
<dbReference type="PANTHER" id="PTHR43649">
    <property type="entry name" value="ARABINOSE-BINDING PROTEIN-RELATED"/>
    <property type="match status" value="1"/>
</dbReference>
<evidence type="ECO:0008006" key="5">
    <source>
        <dbReference type="Google" id="ProtNLM"/>
    </source>
</evidence>
<accession>A0AA96LT55</accession>
<organism evidence="3 4">
    <name type="scientific">Paenibacillus roseopurpureus</name>
    <dbReference type="NCBI Taxonomy" id="2918901"/>
    <lineage>
        <taxon>Bacteria</taxon>
        <taxon>Bacillati</taxon>
        <taxon>Bacillota</taxon>
        <taxon>Bacilli</taxon>
        <taxon>Bacillales</taxon>
        <taxon>Paenibacillaceae</taxon>
        <taxon>Paenibacillus</taxon>
    </lineage>
</organism>
<dbReference type="PANTHER" id="PTHR43649:SF12">
    <property type="entry name" value="DIACETYLCHITOBIOSE BINDING PROTEIN DASA"/>
    <property type="match status" value="1"/>
</dbReference>
<dbReference type="Proteomes" id="UP001304650">
    <property type="component" value="Chromosome"/>
</dbReference>
<dbReference type="PROSITE" id="PS51257">
    <property type="entry name" value="PROKAR_LIPOPROTEIN"/>
    <property type="match status" value="1"/>
</dbReference>
<dbReference type="EMBL" id="CP130319">
    <property type="protein sequence ID" value="WNR46816.1"/>
    <property type="molecule type" value="Genomic_DNA"/>
</dbReference>
<sequence length="566" mass="63849">MKKRFLTYSTALVLLLSMGSIMAACSNGNSNTPAPTSTQSAPQTSAKPTDSGKNTFGAEPLKFSFYVNYGWYAPKGYGNTFVTKALKDQYKLDIEEISSNGNDAQKFGTIVASNEFPDVMQMDRGANFEKLVEQGKLVAIDPFLNDPKYPNLKKFLDPEADKMLRSKDGKLYGIPNWFGAPKGQGTQSNNKGWLVNRKIYEELGKPKLETFDDLYNYLKMVKSKYPDVVPLDTGNAGGPTVQVQNMLYVGAAEGHQIYWGKPDADFRIPNFNDKKYTSVFDDPALRESFKWTNLFFREKLLTQDTFTQKLEQFKEKLNTGKIAIAGIYDAPSHGQQANDIIQAKDPNAGYDYWPWIHKAGVNPDNIILEAGGTTGWNFNVITTSAKNPEKIFAFFDWMLSDEGIKFLNYGPKGVYYDQEGDKGVPIWNDKYKQLTSDQKANLKFGDFTPEGSWRNGVISQAAINQDASNKKWSDKAGEFYGKYNRYLGNELEGTGNYPTNSEEDTIWKTIKKINEDYVAKIVYAKSDDEFNKLFDTWKNDVNNAGYDKLLQYGTKIWASNLKKLGK</sequence>
<dbReference type="InterPro" id="IPR050490">
    <property type="entry name" value="Bact_solute-bd_prot1"/>
</dbReference>
<gene>
    <name evidence="3" type="ORF">MJB10_12215</name>
</gene>
<dbReference type="SUPFAM" id="SSF53850">
    <property type="entry name" value="Periplasmic binding protein-like II"/>
    <property type="match status" value="1"/>
</dbReference>
<dbReference type="Gene3D" id="3.40.190.10">
    <property type="entry name" value="Periplasmic binding protein-like II"/>
    <property type="match status" value="2"/>
</dbReference>
<evidence type="ECO:0000313" key="4">
    <source>
        <dbReference type="Proteomes" id="UP001304650"/>
    </source>
</evidence>
<evidence type="ECO:0000256" key="1">
    <source>
        <dbReference type="SAM" id="MobiDB-lite"/>
    </source>
</evidence>
<proteinExistence type="predicted"/>